<dbReference type="GO" id="GO:0000160">
    <property type="term" value="P:phosphorelay signal transduction system"/>
    <property type="evidence" value="ECO:0007669"/>
    <property type="project" value="InterPro"/>
</dbReference>
<evidence type="ECO:0000313" key="3">
    <source>
        <dbReference type="EMBL" id="RGT34078.1"/>
    </source>
</evidence>
<evidence type="ECO:0000259" key="2">
    <source>
        <dbReference type="PROSITE" id="PS50110"/>
    </source>
</evidence>
<comment type="caution">
    <text evidence="3">The sequence shown here is derived from an EMBL/GenBank/DDBJ whole genome shotgun (WGS) entry which is preliminary data.</text>
</comment>
<organism evidence="3 4">
    <name type="scientific">Bacteroides clarus</name>
    <dbReference type="NCBI Taxonomy" id="626929"/>
    <lineage>
        <taxon>Bacteria</taxon>
        <taxon>Pseudomonadati</taxon>
        <taxon>Bacteroidota</taxon>
        <taxon>Bacteroidia</taxon>
        <taxon>Bacteroidales</taxon>
        <taxon>Bacteroidaceae</taxon>
        <taxon>Bacteroides</taxon>
    </lineage>
</organism>
<sequence>MDILENQEVDMVLADVMIPEINSLKLCEIIKQNL</sequence>
<dbReference type="EMBL" id="QRWP01000004">
    <property type="protein sequence ID" value="RGT34078.1"/>
    <property type="molecule type" value="Genomic_DNA"/>
</dbReference>
<feature type="domain" description="Response regulatory" evidence="2">
    <location>
        <begin position="1"/>
        <end position="34"/>
    </location>
</feature>
<dbReference type="InterPro" id="IPR011006">
    <property type="entry name" value="CheY-like_superfamily"/>
</dbReference>
<protein>
    <recommendedName>
        <fullName evidence="2">Response regulatory domain-containing protein</fullName>
    </recommendedName>
</protein>
<name>A0A412N6V3_9BACE</name>
<evidence type="ECO:0000256" key="1">
    <source>
        <dbReference type="PROSITE-ProRule" id="PRU00169"/>
    </source>
</evidence>
<reference evidence="3 4" key="1">
    <citation type="submission" date="2018-08" db="EMBL/GenBank/DDBJ databases">
        <title>A genome reference for cultivated species of the human gut microbiota.</title>
        <authorList>
            <person name="Zou Y."/>
            <person name="Xue W."/>
            <person name="Luo G."/>
        </authorList>
    </citation>
    <scope>NUCLEOTIDE SEQUENCE [LARGE SCALE GENOMIC DNA]</scope>
    <source>
        <strain evidence="3 4">AF19-1AC</strain>
    </source>
</reference>
<dbReference type="AlphaFoldDB" id="A0A412N6V3"/>
<dbReference type="InterPro" id="IPR001789">
    <property type="entry name" value="Sig_transdc_resp-reg_receiver"/>
</dbReference>
<evidence type="ECO:0000313" key="4">
    <source>
        <dbReference type="Proteomes" id="UP000285159"/>
    </source>
</evidence>
<dbReference type="SUPFAM" id="SSF52172">
    <property type="entry name" value="CheY-like"/>
    <property type="match status" value="1"/>
</dbReference>
<proteinExistence type="predicted"/>
<dbReference type="PROSITE" id="PS50110">
    <property type="entry name" value="RESPONSE_REGULATORY"/>
    <property type="match status" value="1"/>
</dbReference>
<dbReference type="Proteomes" id="UP000285159">
    <property type="component" value="Unassembled WGS sequence"/>
</dbReference>
<accession>A0A412N6V3</accession>
<gene>
    <name evidence="3" type="ORF">DWX38_06870</name>
</gene>
<keyword evidence="1" id="KW-0597">Phosphoprotein</keyword>
<feature type="modified residue" description="4-aspartylphosphate" evidence="1">
    <location>
        <position position="15"/>
    </location>
</feature>